<evidence type="ECO:0000313" key="3">
    <source>
        <dbReference type="EMBL" id="MBM7799968.1"/>
    </source>
</evidence>
<dbReference type="Proteomes" id="UP000704762">
    <property type="component" value="Unassembled WGS sequence"/>
</dbReference>
<keyword evidence="1" id="KW-0560">Oxidoreductase</keyword>
<dbReference type="InterPro" id="IPR052019">
    <property type="entry name" value="F420H2_bilvrd_red/Heme_oxyg"/>
</dbReference>
<dbReference type="PANTHER" id="PTHR35176">
    <property type="entry name" value="HEME OXYGENASE HI_0854-RELATED"/>
    <property type="match status" value="1"/>
</dbReference>
<proteinExistence type="predicted"/>
<dbReference type="InterPro" id="IPR011576">
    <property type="entry name" value="Pyridox_Oxase_N"/>
</dbReference>
<evidence type="ECO:0000259" key="2">
    <source>
        <dbReference type="Pfam" id="PF01243"/>
    </source>
</evidence>
<reference evidence="3 4" key="1">
    <citation type="submission" date="2021-01" db="EMBL/GenBank/DDBJ databases">
        <title>Sequencing the genomes of 1000 actinobacteria strains.</title>
        <authorList>
            <person name="Klenk H.-P."/>
        </authorList>
    </citation>
    <scope>NUCLEOTIDE SEQUENCE [LARGE SCALE GENOMIC DNA]</scope>
    <source>
        <strain evidence="3 4">DSM 18662</strain>
    </source>
</reference>
<dbReference type="EMBL" id="JAFBCF010000001">
    <property type="protein sequence ID" value="MBM7799968.1"/>
    <property type="molecule type" value="Genomic_DNA"/>
</dbReference>
<keyword evidence="4" id="KW-1185">Reference proteome</keyword>
<evidence type="ECO:0000256" key="1">
    <source>
        <dbReference type="ARBA" id="ARBA00023002"/>
    </source>
</evidence>
<protein>
    <submittedName>
        <fullName evidence="3">Nitroimidazol reductase NimA-like FMN-containing flavoprotein (Pyridoxamine 5'-phosphate oxidase superfamily)</fullName>
    </submittedName>
</protein>
<organism evidence="3 4">
    <name type="scientific">Microlunatus panaciterrae</name>
    <dbReference type="NCBI Taxonomy" id="400768"/>
    <lineage>
        <taxon>Bacteria</taxon>
        <taxon>Bacillati</taxon>
        <taxon>Actinomycetota</taxon>
        <taxon>Actinomycetes</taxon>
        <taxon>Propionibacteriales</taxon>
        <taxon>Propionibacteriaceae</taxon>
        <taxon>Microlunatus</taxon>
    </lineage>
</organism>
<name>A0ABS2RMR8_9ACTN</name>
<dbReference type="RefSeq" id="WP_204919048.1">
    <property type="nucleotide sequence ID" value="NZ_BAAAQP010000003.1"/>
</dbReference>
<dbReference type="Pfam" id="PF01243">
    <property type="entry name" value="PNPOx_N"/>
    <property type="match status" value="1"/>
</dbReference>
<gene>
    <name evidence="3" type="ORF">JOE57_002889</name>
</gene>
<dbReference type="Gene3D" id="2.30.110.10">
    <property type="entry name" value="Electron Transport, Fmn-binding Protein, Chain A"/>
    <property type="match status" value="1"/>
</dbReference>
<dbReference type="InterPro" id="IPR012349">
    <property type="entry name" value="Split_barrel_FMN-bd"/>
</dbReference>
<accession>A0ABS2RMR8</accession>
<dbReference type="PANTHER" id="PTHR35176:SF6">
    <property type="entry name" value="HEME OXYGENASE HI_0854-RELATED"/>
    <property type="match status" value="1"/>
</dbReference>
<dbReference type="SUPFAM" id="SSF50475">
    <property type="entry name" value="FMN-binding split barrel"/>
    <property type="match status" value="1"/>
</dbReference>
<evidence type="ECO:0000313" key="4">
    <source>
        <dbReference type="Proteomes" id="UP000704762"/>
    </source>
</evidence>
<feature type="domain" description="Pyridoxamine 5'-phosphate oxidase N-terminal" evidence="2">
    <location>
        <begin position="17"/>
        <end position="138"/>
    </location>
</feature>
<sequence length="153" mass="16782">MSTAQGDVSLLNDPVAQEMLTAAVPARLAYTWLDGTPRVVPVWFHWDGTAIVLGTPPRAPKLKALAARPEVAVTIDSNSYPYHVLSLRGRATVEMLDDLSSEYAAAAERYFGAEQGRAWADQLRGQPMARIRIVPDWVAILDFEHRLPSALSA</sequence>
<comment type="caution">
    <text evidence="3">The sequence shown here is derived from an EMBL/GenBank/DDBJ whole genome shotgun (WGS) entry which is preliminary data.</text>
</comment>